<reference evidence="2 3" key="1">
    <citation type="submission" date="2016-02" db="EMBL/GenBank/DDBJ databases">
        <title>Discovery of a natural microsporidian pathogen with a broad tissue tropism in Caenorhabditis elegans.</title>
        <authorList>
            <person name="Luallen R.J."/>
            <person name="Reinke A.W."/>
            <person name="Tong L."/>
            <person name="Botts M.R."/>
            <person name="Felix M.-A."/>
            <person name="Troemel E.R."/>
        </authorList>
    </citation>
    <scope>NUCLEOTIDE SEQUENCE [LARGE SCALE GENOMIC DNA]</scope>
    <source>
        <strain evidence="2 3">JUm2807</strain>
    </source>
</reference>
<dbReference type="RefSeq" id="XP_067545755.1">
    <property type="nucleotide sequence ID" value="XM_067689482.1"/>
</dbReference>
<organism evidence="2 3">
    <name type="scientific">Nematocida displodere</name>
    <dbReference type="NCBI Taxonomy" id="1805483"/>
    <lineage>
        <taxon>Eukaryota</taxon>
        <taxon>Fungi</taxon>
        <taxon>Fungi incertae sedis</taxon>
        <taxon>Microsporidia</taxon>
        <taxon>Nematocida</taxon>
    </lineage>
</organism>
<protein>
    <submittedName>
        <fullName evidence="2">Uncharacterized protein</fullName>
    </submittedName>
</protein>
<evidence type="ECO:0000313" key="2">
    <source>
        <dbReference type="EMBL" id="OAG32313.1"/>
    </source>
</evidence>
<gene>
    <name evidence="2" type="ORF">NEDG_02064</name>
</gene>
<sequence>MQINKPTSINVILQCLGYDPLLDLSLAPLSEFVRRNSPFVAMEVLRKRGNFAEAQAVCQRKYQIRSHRATSYILESVIHYILDGDKEKAAITLAETVLTQDYPFLVRLQMLLEGNVLGKTQRVVQGEHWLQRAVTYLESTFSYDILSTACIVQIEALSRTLEEAEEILFAVVRHTDEAYLNTAEDFRHIKSLAKVLTRKGLSTLAAEKVYIRKNPYTDKQALIEYFNNNPDDVETLQHVLERRNIPELTALAWSKEAYTPAMIDRETVFTASFSWAHANPIASKSHAIRIVANAPLQAPVNAHSKTKRAAREPGALRKLGARRSKRTSKSKQSRDSDPNQLNLDEYSDLDLELEEYIGR</sequence>
<evidence type="ECO:0000256" key="1">
    <source>
        <dbReference type="SAM" id="MobiDB-lite"/>
    </source>
</evidence>
<keyword evidence="3" id="KW-1185">Reference proteome</keyword>
<name>A0A177EJZ8_9MICR</name>
<dbReference type="OrthoDB" id="2190733at2759"/>
<feature type="compositionally biased region" description="Basic residues" evidence="1">
    <location>
        <begin position="319"/>
        <end position="331"/>
    </location>
</feature>
<feature type="region of interest" description="Disordered" evidence="1">
    <location>
        <begin position="299"/>
        <end position="347"/>
    </location>
</feature>
<comment type="caution">
    <text evidence="2">The sequence shown here is derived from an EMBL/GenBank/DDBJ whole genome shotgun (WGS) entry which is preliminary data.</text>
</comment>
<evidence type="ECO:0000313" key="3">
    <source>
        <dbReference type="Proteomes" id="UP000185944"/>
    </source>
</evidence>
<dbReference type="EMBL" id="LTDL01000006">
    <property type="protein sequence ID" value="OAG32313.1"/>
    <property type="molecule type" value="Genomic_DNA"/>
</dbReference>
<dbReference type="Proteomes" id="UP000185944">
    <property type="component" value="Unassembled WGS sequence"/>
</dbReference>
<proteinExistence type="predicted"/>
<accession>A0A177EJZ8</accession>
<dbReference type="AlphaFoldDB" id="A0A177EJZ8"/>
<dbReference type="GeneID" id="93648414"/>
<dbReference type="VEuPathDB" id="MicrosporidiaDB:NEDG_02064"/>